<dbReference type="EMBL" id="JACEIK010002276">
    <property type="protein sequence ID" value="MCD9560151.1"/>
    <property type="molecule type" value="Genomic_DNA"/>
</dbReference>
<protein>
    <submittedName>
        <fullName evidence="1">Uncharacterized protein</fullName>
    </submittedName>
</protein>
<feature type="non-terminal residue" evidence="1">
    <location>
        <position position="1"/>
    </location>
</feature>
<organism evidence="1 2">
    <name type="scientific">Datura stramonium</name>
    <name type="common">Jimsonweed</name>
    <name type="synonym">Common thornapple</name>
    <dbReference type="NCBI Taxonomy" id="4076"/>
    <lineage>
        <taxon>Eukaryota</taxon>
        <taxon>Viridiplantae</taxon>
        <taxon>Streptophyta</taxon>
        <taxon>Embryophyta</taxon>
        <taxon>Tracheophyta</taxon>
        <taxon>Spermatophyta</taxon>
        <taxon>Magnoliopsida</taxon>
        <taxon>eudicotyledons</taxon>
        <taxon>Gunneridae</taxon>
        <taxon>Pentapetalae</taxon>
        <taxon>asterids</taxon>
        <taxon>lamiids</taxon>
        <taxon>Solanales</taxon>
        <taxon>Solanaceae</taxon>
        <taxon>Solanoideae</taxon>
        <taxon>Datureae</taxon>
        <taxon>Datura</taxon>
    </lineage>
</organism>
<dbReference type="Proteomes" id="UP000823775">
    <property type="component" value="Unassembled WGS sequence"/>
</dbReference>
<proteinExistence type="predicted"/>
<comment type="caution">
    <text evidence="1">The sequence shown here is derived from an EMBL/GenBank/DDBJ whole genome shotgun (WGS) entry which is preliminary data.</text>
</comment>
<accession>A0ABS8UPU9</accession>
<gene>
    <name evidence="1" type="ORF">HAX54_018632</name>
</gene>
<name>A0ABS8UPU9_DATST</name>
<evidence type="ECO:0000313" key="2">
    <source>
        <dbReference type="Proteomes" id="UP000823775"/>
    </source>
</evidence>
<reference evidence="1 2" key="1">
    <citation type="journal article" date="2021" name="BMC Genomics">
        <title>Datura genome reveals duplications of psychoactive alkaloid biosynthetic genes and high mutation rate following tissue culture.</title>
        <authorList>
            <person name="Rajewski A."/>
            <person name="Carter-House D."/>
            <person name="Stajich J."/>
            <person name="Litt A."/>
        </authorList>
    </citation>
    <scope>NUCLEOTIDE SEQUENCE [LARGE SCALE GENOMIC DNA]</scope>
    <source>
        <strain evidence="1">AR-01</strain>
    </source>
</reference>
<evidence type="ECO:0000313" key="1">
    <source>
        <dbReference type="EMBL" id="MCD9560151.1"/>
    </source>
</evidence>
<sequence>PCGIDPDIRRDICFDTATVYTLCMKSIFWTLSHSSPGLPLTYNTLLQNWTRTFETYQQDRYRCTGVTMLTESLSSNSRLGTIWYNRCKHPNLNQLRICGYNADVPHWQKLHRRWGTCQILLLL</sequence>
<keyword evidence="2" id="KW-1185">Reference proteome</keyword>